<reference evidence="1" key="1">
    <citation type="submission" date="2020-03" db="EMBL/GenBank/DDBJ databases">
        <authorList>
            <person name="Weist P."/>
        </authorList>
    </citation>
    <scope>NUCLEOTIDE SEQUENCE</scope>
</reference>
<proteinExistence type="predicted"/>
<keyword evidence="2" id="KW-1185">Reference proteome</keyword>
<evidence type="ECO:0000313" key="2">
    <source>
        <dbReference type="Proteomes" id="UP001153269"/>
    </source>
</evidence>
<evidence type="ECO:0000313" key="1">
    <source>
        <dbReference type="EMBL" id="CAB1439633.1"/>
    </source>
</evidence>
<organism evidence="1 2">
    <name type="scientific">Pleuronectes platessa</name>
    <name type="common">European plaice</name>
    <dbReference type="NCBI Taxonomy" id="8262"/>
    <lineage>
        <taxon>Eukaryota</taxon>
        <taxon>Metazoa</taxon>
        <taxon>Chordata</taxon>
        <taxon>Craniata</taxon>
        <taxon>Vertebrata</taxon>
        <taxon>Euteleostomi</taxon>
        <taxon>Actinopterygii</taxon>
        <taxon>Neopterygii</taxon>
        <taxon>Teleostei</taxon>
        <taxon>Neoteleostei</taxon>
        <taxon>Acanthomorphata</taxon>
        <taxon>Carangaria</taxon>
        <taxon>Pleuronectiformes</taxon>
        <taxon>Pleuronectoidei</taxon>
        <taxon>Pleuronectidae</taxon>
        <taxon>Pleuronectes</taxon>
    </lineage>
</organism>
<gene>
    <name evidence="1" type="ORF">PLEPLA_LOCUS27411</name>
</gene>
<accession>A0A9N7YVV2</accession>
<dbReference type="EMBL" id="CADEAL010002313">
    <property type="protein sequence ID" value="CAB1439633.1"/>
    <property type="molecule type" value="Genomic_DNA"/>
</dbReference>
<dbReference type="AlphaFoldDB" id="A0A9N7YVV2"/>
<protein>
    <submittedName>
        <fullName evidence="1">Uncharacterized protein</fullName>
    </submittedName>
</protein>
<sequence length="79" mass="8970">MSFLNLGTKALRSNNTTHSFWTQTTDSLLPLNCVRPQSGHVRVNDLVDVLSVQERVRAGDRLHHLHHEASDVCLNLQRL</sequence>
<name>A0A9N7YVV2_PLEPL</name>
<comment type="caution">
    <text evidence="1">The sequence shown here is derived from an EMBL/GenBank/DDBJ whole genome shotgun (WGS) entry which is preliminary data.</text>
</comment>
<dbReference type="Proteomes" id="UP001153269">
    <property type="component" value="Unassembled WGS sequence"/>
</dbReference>